<reference evidence="1" key="1">
    <citation type="submission" date="2021-01" db="EMBL/GenBank/DDBJ databases">
        <authorList>
            <consortium name="Genoscope - CEA"/>
            <person name="William W."/>
        </authorList>
    </citation>
    <scope>NUCLEOTIDE SEQUENCE</scope>
</reference>
<dbReference type="OrthoDB" id="303920at2759"/>
<organism evidence="1 2">
    <name type="scientific">Paramecium pentaurelia</name>
    <dbReference type="NCBI Taxonomy" id="43138"/>
    <lineage>
        <taxon>Eukaryota</taxon>
        <taxon>Sar</taxon>
        <taxon>Alveolata</taxon>
        <taxon>Ciliophora</taxon>
        <taxon>Intramacronucleata</taxon>
        <taxon>Oligohymenophorea</taxon>
        <taxon>Peniculida</taxon>
        <taxon>Parameciidae</taxon>
        <taxon>Paramecium</taxon>
    </lineage>
</organism>
<evidence type="ECO:0000313" key="2">
    <source>
        <dbReference type="Proteomes" id="UP000689195"/>
    </source>
</evidence>
<name>A0A8S1UM51_9CILI</name>
<evidence type="ECO:0000313" key="1">
    <source>
        <dbReference type="EMBL" id="CAD8166080.1"/>
    </source>
</evidence>
<dbReference type="AlphaFoldDB" id="A0A8S1UM51"/>
<dbReference type="EMBL" id="CAJJDO010000043">
    <property type="protein sequence ID" value="CAD8166080.1"/>
    <property type="molecule type" value="Genomic_DNA"/>
</dbReference>
<dbReference type="Proteomes" id="UP000689195">
    <property type="component" value="Unassembled WGS sequence"/>
</dbReference>
<sequence>MAHLHQHCLYDGHQNSQILGVCLNTQCSNKKPYCHHCISQYHSSHVNDLKNYEQLKIWSNQLNQTYLEIQITSQAIQKDLQNLIDQMKELYVDPNIIFSEFNITELEKQVFKLMNIQQLQNSPLLANLQEINQKLNLAKKGESQIKGSALSICPIQTNCISMLNSVSSNSIILLPANQTNFHFSEQLTFKGLAIQENGKKVVCTGSEWGFAMCEPVIPKAGISRFVFQVNHSSVCNLYVGVCHKDKIIQSNYSPISFQKLGHGAYLIFSTGLVLSHLQAEINFQFKGFSYSNNDIIIMEVDMNQQQIIFTHQQKQQQIAMKLDVTQDLYPYAELCASSSIQILQI</sequence>
<protein>
    <submittedName>
        <fullName evidence="1">Uncharacterized protein</fullName>
    </submittedName>
</protein>
<accession>A0A8S1UM51</accession>
<proteinExistence type="predicted"/>
<keyword evidence="2" id="KW-1185">Reference proteome</keyword>
<gene>
    <name evidence="1" type="ORF">PPENT_87.1.T0430273</name>
</gene>
<comment type="caution">
    <text evidence="1">The sequence shown here is derived from an EMBL/GenBank/DDBJ whole genome shotgun (WGS) entry which is preliminary data.</text>
</comment>